<dbReference type="InParanoid" id="A0A165E3Y9"/>
<feature type="region of interest" description="Disordered" evidence="1">
    <location>
        <begin position="1"/>
        <end position="29"/>
    </location>
</feature>
<evidence type="ECO:0000313" key="3">
    <source>
        <dbReference type="Proteomes" id="UP000077266"/>
    </source>
</evidence>
<dbReference type="Proteomes" id="UP000077266">
    <property type="component" value="Unassembled WGS sequence"/>
</dbReference>
<proteinExistence type="predicted"/>
<reference evidence="2 3" key="1">
    <citation type="journal article" date="2016" name="Mol. Biol. Evol.">
        <title>Comparative Genomics of Early-Diverging Mushroom-Forming Fungi Provides Insights into the Origins of Lignocellulose Decay Capabilities.</title>
        <authorList>
            <person name="Nagy L.G."/>
            <person name="Riley R."/>
            <person name="Tritt A."/>
            <person name="Adam C."/>
            <person name="Daum C."/>
            <person name="Floudas D."/>
            <person name="Sun H."/>
            <person name="Yadav J.S."/>
            <person name="Pangilinan J."/>
            <person name="Larsson K.H."/>
            <person name="Matsuura K."/>
            <person name="Barry K."/>
            <person name="Labutti K."/>
            <person name="Kuo R."/>
            <person name="Ohm R.A."/>
            <person name="Bhattacharya S.S."/>
            <person name="Shirouzu T."/>
            <person name="Yoshinaga Y."/>
            <person name="Martin F.M."/>
            <person name="Grigoriev I.V."/>
            <person name="Hibbett D.S."/>
        </authorList>
    </citation>
    <scope>NUCLEOTIDE SEQUENCE [LARGE SCALE GENOMIC DNA]</scope>
    <source>
        <strain evidence="2 3">HHB12029</strain>
    </source>
</reference>
<evidence type="ECO:0000313" key="2">
    <source>
        <dbReference type="EMBL" id="KZV86023.1"/>
    </source>
</evidence>
<organism evidence="2 3">
    <name type="scientific">Exidia glandulosa HHB12029</name>
    <dbReference type="NCBI Taxonomy" id="1314781"/>
    <lineage>
        <taxon>Eukaryota</taxon>
        <taxon>Fungi</taxon>
        <taxon>Dikarya</taxon>
        <taxon>Basidiomycota</taxon>
        <taxon>Agaricomycotina</taxon>
        <taxon>Agaricomycetes</taxon>
        <taxon>Auriculariales</taxon>
        <taxon>Exidiaceae</taxon>
        <taxon>Exidia</taxon>
    </lineage>
</organism>
<gene>
    <name evidence="2" type="ORF">EXIGLDRAFT_231915</name>
</gene>
<protein>
    <submittedName>
        <fullName evidence="2">Uncharacterized protein</fullName>
    </submittedName>
</protein>
<keyword evidence="3" id="KW-1185">Reference proteome</keyword>
<sequence length="181" mass="20335">MAGYRRDRLRDPLPDITPENGKHWEPMPPYPARGYMPGRTYGAAKQGLVNALVDDLGFVVPDDPDDPNNGELRSSIQGALKDVNSKISDYEKSNVFSRVRNYSQNRSNADDAFADAQEFHRSVITSAEKSKTISVGPPRRDNKQSHIDPLILPPVNASNDDYSDEEDDNRDGEYRLYSHVV</sequence>
<accession>A0A165E3Y9</accession>
<dbReference type="AlphaFoldDB" id="A0A165E3Y9"/>
<evidence type="ECO:0000256" key="1">
    <source>
        <dbReference type="SAM" id="MobiDB-lite"/>
    </source>
</evidence>
<feature type="region of interest" description="Disordered" evidence="1">
    <location>
        <begin position="125"/>
        <end position="181"/>
    </location>
</feature>
<name>A0A165E3Y9_EXIGL</name>
<feature type="compositionally biased region" description="Acidic residues" evidence="1">
    <location>
        <begin position="161"/>
        <end position="170"/>
    </location>
</feature>
<feature type="compositionally biased region" description="Basic and acidic residues" evidence="1">
    <location>
        <begin position="171"/>
        <end position="181"/>
    </location>
</feature>
<dbReference type="EMBL" id="KV426168">
    <property type="protein sequence ID" value="KZV86023.1"/>
    <property type="molecule type" value="Genomic_DNA"/>
</dbReference>
<feature type="compositionally biased region" description="Basic and acidic residues" evidence="1">
    <location>
        <begin position="1"/>
        <end position="13"/>
    </location>
</feature>